<dbReference type="InterPro" id="IPR015967">
    <property type="entry name" value="Rcmb_RecR_Znf"/>
</dbReference>
<evidence type="ECO:0000256" key="6">
    <source>
        <dbReference type="ARBA" id="ARBA00023204"/>
    </source>
</evidence>
<dbReference type="GO" id="GO:0006281">
    <property type="term" value="P:DNA repair"/>
    <property type="evidence" value="ECO:0007669"/>
    <property type="project" value="UniProtKB-UniRule"/>
</dbReference>
<dbReference type="NCBIfam" id="TIGR00615">
    <property type="entry name" value="recR"/>
    <property type="match status" value="1"/>
</dbReference>
<reference evidence="9 10" key="1">
    <citation type="journal article" date="2016" name="Nat. Commun.">
        <title>Thousands of microbial genomes shed light on interconnected biogeochemical processes in an aquifer system.</title>
        <authorList>
            <person name="Anantharaman K."/>
            <person name="Brown C.T."/>
            <person name="Hug L.A."/>
            <person name="Sharon I."/>
            <person name="Castelle C.J."/>
            <person name="Probst A.J."/>
            <person name="Thomas B.C."/>
            <person name="Singh A."/>
            <person name="Wilkins M.J."/>
            <person name="Karaoz U."/>
            <person name="Brodie E.L."/>
            <person name="Williams K.H."/>
            <person name="Hubbard S.S."/>
            <person name="Banfield J.F."/>
        </authorList>
    </citation>
    <scope>NUCLEOTIDE SEQUENCE [LARGE SCALE GENOMIC DNA]</scope>
</reference>
<dbReference type="Pfam" id="PF21176">
    <property type="entry name" value="RecR_HhH"/>
    <property type="match status" value="1"/>
</dbReference>
<dbReference type="Gene3D" id="6.10.250.240">
    <property type="match status" value="1"/>
</dbReference>
<dbReference type="SMART" id="SM00493">
    <property type="entry name" value="TOPRIM"/>
    <property type="match status" value="1"/>
</dbReference>
<dbReference type="Gene3D" id="3.30.60.80">
    <property type="match status" value="1"/>
</dbReference>
<keyword evidence="1 7" id="KW-0479">Metal-binding</keyword>
<dbReference type="SUPFAM" id="SSF111304">
    <property type="entry name" value="Recombination protein RecR"/>
    <property type="match status" value="1"/>
</dbReference>
<dbReference type="EMBL" id="MGDI01000002">
    <property type="protein sequence ID" value="OGL55344.1"/>
    <property type="molecule type" value="Genomic_DNA"/>
</dbReference>
<dbReference type="Proteomes" id="UP000178082">
    <property type="component" value="Unassembled WGS sequence"/>
</dbReference>
<comment type="similarity">
    <text evidence="7">Belongs to the RecR family.</text>
</comment>
<dbReference type="InterPro" id="IPR023627">
    <property type="entry name" value="Rcmb_RecR"/>
</dbReference>
<evidence type="ECO:0000259" key="8">
    <source>
        <dbReference type="PROSITE" id="PS50880"/>
    </source>
</evidence>
<accession>A0A1F7SQ76</accession>
<keyword evidence="5 7" id="KW-0233">DNA recombination</keyword>
<dbReference type="GO" id="GO:0008270">
    <property type="term" value="F:zinc ion binding"/>
    <property type="evidence" value="ECO:0007669"/>
    <property type="project" value="UniProtKB-KW"/>
</dbReference>
<sequence>MSLKSPSLEKLIKALVKLPSIGQKTATRLAFYILKADRDEVQKLGEAILEIKNKILRCSVCYNISESEICNICKDPGRDSSTICIVEDSFDLLTVENSRGHKGIYHVLEGCLSPLDGIGPEKLRINELIKRVSEGNINEIIIATNFNAEGEATAMYLAKLLKPLGIKISRIAYGIPIGGDLEYTDEVTISKALDGRRTL</sequence>
<dbReference type="PROSITE" id="PS01300">
    <property type="entry name" value="RECR"/>
    <property type="match status" value="1"/>
</dbReference>
<dbReference type="Gene3D" id="3.40.1360.10">
    <property type="match status" value="1"/>
</dbReference>
<comment type="caution">
    <text evidence="9">The sequence shown here is derived from an EMBL/GenBank/DDBJ whole genome shotgun (WGS) entry which is preliminary data.</text>
</comment>
<dbReference type="STRING" id="1817883.A3G31_04900"/>
<dbReference type="Pfam" id="PF21175">
    <property type="entry name" value="RecR_C"/>
    <property type="match status" value="1"/>
</dbReference>
<dbReference type="PROSITE" id="PS50880">
    <property type="entry name" value="TOPRIM"/>
    <property type="match status" value="1"/>
</dbReference>
<keyword evidence="3 7" id="KW-0863">Zinc-finger</keyword>
<evidence type="ECO:0000313" key="10">
    <source>
        <dbReference type="Proteomes" id="UP000178082"/>
    </source>
</evidence>
<dbReference type="AlphaFoldDB" id="A0A1F7SQ76"/>
<evidence type="ECO:0000256" key="2">
    <source>
        <dbReference type="ARBA" id="ARBA00022763"/>
    </source>
</evidence>
<dbReference type="PANTHER" id="PTHR30446:SF0">
    <property type="entry name" value="RECOMBINATION PROTEIN RECR"/>
    <property type="match status" value="1"/>
</dbReference>
<dbReference type="InterPro" id="IPR000093">
    <property type="entry name" value="DNA_Rcmb_RecR"/>
</dbReference>
<evidence type="ECO:0000313" key="9">
    <source>
        <dbReference type="EMBL" id="OGL55344.1"/>
    </source>
</evidence>
<evidence type="ECO:0000256" key="7">
    <source>
        <dbReference type="HAMAP-Rule" id="MF_00017"/>
    </source>
</evidence>
<evidence type="ECO:0000256" key="3">
    <source>
        <dbReference type="ARBA" id="ARBA00022771"/>
    </source>
</evidence>
<dbReference type="GO" id="GO:0006310">
    <property type="term" value="P:DNA recombination"/>
    <property type="evidence" value="ECO:0007669"/>
    <property type="project" value="UniProtKB-UniRule"/>
</dbReference>
<feature type="domain" description="Toprim" evidence="8">
    <location>
        <begin position="81"/>
        <end position="176"/>
    </location>
</feature>
<dbReference type="CDD" id="cd01025">
    <property type="entry name" value="TOPRIM_recR"/>
    <property type="match status" value="1"/>
</dbReference>
<protein>
    <recommendedName>
        <fullName evidence="7">Recombination protein RecR</fullName>
    </recommendedName>
</protein>
<name>A0A1F7SQ76_9BACT</name>
<dbReference type="HAMAP" id="MF_00017">
    <property type="entry name" value="RecR"/>
    <property type="match status" value="1"/>
</dbReference>
<keyword evidence="4 7" id="KW-0862">Zinc</keyword>
<proteinExistence type="inferred from homology"/>
<dbReference type="PANTHER" id="PTHR30446">
    <property type="entry name" value="RECOMBINATION PROTEIN RECR"/>
    <property type="match status" value="1"/>
</dbReference>
<keyword evidence="6 7" id="KW-0234">DNA repair</keyword>
<feature type="zinc finger region" description="C4-type" evidence="7">
    <location>
        <begin position="58"/>
        <end position="73"/>
    </location>
</feature>
<evidence type="ECO:0000256" key="5">
    <source>
        <dbReference type="ARBA" id="ARBA00023172"/>
    </source>
</evidence>
<dbReference type="Pfam" id="PF02132">
    <property type="entry name" value="RecR_ZnF"/>
    <property type="match status" value="1"/>
</dbReference>
<dbReference type="Gene3D" id="1.10.8.420">
    <property type="entry name" value="RecR Domain 1"/>
    <property type="match status" value="1"/>
</dbReference>
<dbReference type="InterPro" id="IPR034137">
    <property type="entry name" value="TOPRIM_RecR"/>
</dbReference>
<keyword evidence="2 7" id="KW-0227">DNA damage</keyword>
<dbReference type="Pfam" id="PF13662">
    <property type="entry name" value="Toprim_4"/>
    <property type="match status" value="1"/>
</dbReference>
<gene>
    <name evidence="7" type="primary">recR</name>
    <name evidence="9" type="ORF">A3G31_04900</name>
</gene>
<evidence type="ECO:0000256" key="4">
    <source>
        <dbReference type="ARBA" id="ARBA00022833"/>
    </source>
</evidence>
<comment type="function">
    <text evidence="7">May play a role in DNA repair. It seems to be involved in an RecBC-independent recombinational process of DNA repair. It may act with RecF and RecO.</text>
</comment>
<dbReference type="GO" id="GO:0003677">
    <property type="term" value="F:DNA binding"/>
    <property type="evidence" value="ECO:0007669"/>
    <property type="project" value="UniProtKB-UniRule"/>
</dbReference>
<dbReference type="InterPro" id="IPR006171">
    <property type="entry name" value="TOPRIM_dom"/>
</dbReference>
<evidence type="ECO:0000256" key="1">
    <source>
        <dbReference type="ARBA" id="ARBA00022723"/>
    </source>
</evidence>
<organism evidence="9 10">
    <name type="scientific">Candidatus Schekmanbacteria bacterium RIFCSPLOWO2_12_FULL_38_15</name>
    <dbReference type="NCBI Taxonomy" id="1817883"/>
    <lineage>
        <taxon>Bacteria</taxon>
        <taxon>Candidatus Schekmaniibacteriota</taxon>
    </lineage>
</organism>